<dbReference type="PANTHER" id="PTHR11575:SF24">
    <property type="entry name" value="5'-NUCLEOTIDASE"/>
    <property type="match status" value="1"/>
</dbReference>
<dbReference type="SUPFAM" id="SSF56300">
    <property type="entry name" value="Metallo-dependent phosphatases"/>
    <property type="match status" value="1"/>
</dbReference>
<sequence>MQDHVFTAVSRRHFLATGGALLGSSLFADGAEPRHSKTVSIFHTTDLHGHILPTVNYEDYGDLGGFARCVTQIRRWRKELPDSLLVDIGDVYQGTQVSLQNDGKLMIELFNKLGYDAWVLGNHDFDWGRSVAEGALELSKSPVLTANLTVDGKVPAEAGGVWTKVRPWMVKEVGGFRIGLIGLITPGLQSWLTPATLSGVTPLDPVASLKQCLKEIKAEKPDAIVVLGHMGWRFQDDFANPVREILAEIEDVDVYLAGHSHQDQPSWMTGHVLCSQANYYGIHCGRIDLTFDVATRRLLERRAFTVLMDSRFEPDPEVVELSKAELAKAEQELKRKVCTVKTPITGGARGSGTSELFCKAFADALKKAGTSVDGVFHGVFGKEGIPAGDLTVEDCWKLLPYENGLLVADLTAEELGVIVAEDKKDRTLWPFETKRDGDGILFQGKPLEDGKRYRIAFNTYDGQSGGQRLPKLHEILNRPDSKRTETKVAARPALIDYLSEQKVIE</sequence>
<dbReference type="PRINTS" id="PR01607">
    <property type="entry name" value="APYRASEFAMLY"/>
</dbReference>
<evidence type="ECO:0000256" key="1">
    <source>
        <dbReference type="RuleBase" id="RU362119"/>
    </source>
</evidence>
<dbReference type="Proteomes" id="UP001371305">
    <property type="component" value="Unassembled WGS sequence"/>
</dbReference>
<gene>
    <name evidence="3" type="ORF">WKV53_22745</name>
</gene>
<keyword evidence="1" id="KW-0547">Nucleotide-binding</keyword>
<dbReference type="InterPro" id="IPR029052">
    <property type="entry name" value="Metallo-depent_PP-like"/>
</dbReference>
<dbReference type="InterPro" id="IPR036907">
    <property type="entry name" value="5'-Nucleotdase_C_sf"/>
</dbReference>
<evidence type="ECO:0000313" key="4">
    <source>
        <dbReference type="Proteomes" id="UP001371305"/>
    </source>
</evidence>
<keyword evidence="1 3" id="KW-0378">Hydrolase</keyword>
<dbReference type="EMBL" id="JBBUKT010000011">
    <property type="protein sequence ID" value="MEK7953351.1"/>
    <property type="molecule type" value="Genomic_DNA"/>
</dbReference>
<evidence type="ECO:0000259" key="2">
    <source>
        <dbReference type="Pfam" id="PF00149"/>
    </source>
</evidence>
<dbReference type="Gene3D" id="3.90.780.10">
    <property type="entry name" value="5'-Nucleotidase, C-terminal domain"/>
    <property type="match status" value="2"/>
</dbReference>
<proteinExistence type="inferred from homology"/>
<feature type="domain" description="Calcineurin-like phosphoesterase" evidence="2">
    <location>
        <begin position="40"/>
        <end position="262"/>
    </location>
</feature>
<dbReference type="PANTHER" id="PTHR11575">
    <property type="entry name" value="5'-NUCLEOTIDASE-RELATED"/>
    <property type="match status" value="1"/>
</dbReference>
<evidence type="ECO:0000313" key="3">
    <source>
        <dbReference type="EMBL" id="MEK7953351.1"/>
    </source>
</evidence>
<dbReference type="GO" id="GO:0016787">
    <property type="term" value="F:hydrolase activity"/>
    <property type="evidence" value="ECO:0007669"/>
    <property type="project" value="UniProtKB-KW"/>
</dbReference>
<comment type="similarity">
    <text evidence="1">Belongs to the 5'-nucleotidase family.</text>
</comment>
<organism evidence="3 4">
    <name type="scientific">Luteolibacter soli</name>
    <dbReference type="NCBI Taxonomy" id="3135280"/>
    <lineage>
        <taxon>Bacteria</taxon>
        <taxon>Pseudomonadati</taxon>
        <taxon>Verrucomicrobiota</taxon>
        <taxon>Verrucomicrobiia</taxon>
        <taxon>Verrucomicrobiales</taxon>
        <taxon>Verrucomicrobiaceae</taxon>
        <taxon>Luteolibacter</taxon>
    </lineage>
</organism>
<dbReference type="Pfam" id="PF00149">
    <property type="entry name" value="Metallophos"/>
    <property type="match status" value="1"/>
</dbReference>
<keyword evidence="4" id="KW-1185">Reference proteome</keyword>
<dbReference type="CDD" id="cd00845">
    <property type="entry name" value="MPP_UshA_N_like"/>
    <property type="match status" value="1"/>
</dbReference>
<protein>
    <submittedName>
        <fullName evidence="3">Bifunctional UDP-sugar hydrolase/5'-nucleotidase</fullName>
    </submittedName>
</protein>
<reference evidence="3 4" key="1">
    <citation type="submission" date="2024-04" db="EMBL/GenBank/DDBJ databases">
        <title>Luteolibacter sp. isolated from soil.</title>
        <authorList>
            <person name="An J."/>
        </authorList>
    </citation>
    <scope>NUCLEOTIDE SEQUENCE [LARGE SCALE GENOMIC DNA]</scope>
    <source>
        <strain evidence="3 4">Y139</strain>
    </source>
</reference>
<comment type="caution">
    <text evidence="3">The sequence shown here is derived from an EMBL/GenBank/DDBJ whole genome shotgun (WGS) entry which is preliminary data.</text>
</comment>
<dbReference type="SUPFAM" id="SSF55816">
    <property type="entry name" value="5'-nucleotidase (syn. UDP-sugar hydrolase), C-terminal domain"/>
    <property type="match status" value="1"/>
</dbReference>
<dbReference type="PROSITE" id="PS51318">
    <property type="entry name" value="TAT"/>
    <property type="match status" value="1"/>
</dbReference>
<dbReference type="InterPro" id="IPR004843">
    <property type="entry name" value="Calcineurin-like_PHP"/>
</dbReference>
<dbReference type="RefSeq" id="WP_341407117.1">
    <property type="nucleotide sequence ID" value="NZ_JBBUKT010000011.1"/>
</dbReference>
<dbReference type="InterPro" id="IPR006311">
    <property type="entry name" value="TAT_signal"/>
</dbReference>
<name>A0ABU9B014_9BACT</name>
<accession>A0ABU9B014</accession>
<dbReference type="InterPro" id="IPR006179">
    <property type="entry name" value="5_nucleotidase/apyrase"/>
</dbReference>
<dbReference type="Gene3D" id="3.60.21.10">
    <property type="match status" value="1"/>
</dbReference>